<sequence length="495" mass="54065">MINPVHASIRPNRLLDAVQAVEVGLHPRDLGSYRIGLPDRGAPRSHLRLRPLSLCLCARHVKVLIEECLMQYMNKEEVLNDLCTRKGVDRGITETVWEKLVQDNSEFFQQYYAKTMLKKQILCYKYVLEKQVRLTHERFQSAAASFTYRYESLKVEFVVVSVQSQPENTMRHGSNSAGTSYMVGMNNQQSPMIHDEFPALVSTHVGRYASVPTARVPKGMMTGDTRAIALEEVTGTATVSDNSYMNNLGSGFPEGDLLGRPSFTGYMHDASFNPELVGQHYSKQFLDANISSGYSCQGSEGAGGIPPPHVTQFASASTANYQPCAQNPENMITHGGIFTHLAPARMMGNSAGMQASENPFGGMLHEVVGGGTMSSPCYPSSFDFGDAAVPASAMEASASMLRSEPPDTGMLLHEPGGRGVMSAPFYPSSSGFANGEENPGRMPASYHWNTELPADLMGRENTNWSASNPWSLQQLQRAGQPAAAHPPSAFMHRNI</sequence>
<keyword evidence="2" id="KW-1185">Reference proteome</keyword>
<dbReference type="NCBIfam" id="TIGR01589">
    <property type="entry name" value="A_thal_3526"/>
    <property type="match status" value="1"/>
</dbReference>
<gene>
    <name evidence="1" type="ORF">C4D60_Mb08t32980</name>
</gene>
<comment type="caution">
    <text evidence="1">The sequence shown here is derived from an EMBL/GenBank/DDBJ whole genome shotgun (WGS) entry which is preliminary data.</text>
</comment>
<dbReference type="Pfam" id="PF09713">
    <property type="entry name" value="A_thal_3526"/>
    <property type="match status" value="1"/>
</dbReference>
<evidence type="ECO:0000313" key="2">
    <source>
        <dbReference type="Proteomes" id="UP000317650"/>
    </source>
</evidence>
<dbReference type="Proteomes" id="UP000317650">
    <property type="component" value="Chromosome 8"/>
</dbReference>
<dbReference type="PANTHER" id="PTHR31871:SF61">
    <property type="entry name" value="OS06G0705300 PROTEIN"/>
    <property type="match status" value="1"/>
</dbReference>
<name>A0A4S8K891_MUSBA</name>
<dbReference type="EMBL" id="PYDT01000002">
    <property type="protein sequence ID" value="THU71196.1"/>
    <property type="molecule type" value="Genomic_DNA"/>
</dbReference>
<dbReference type="AlphaFoldDB" id="A0A4S8K891"/>
<dbReference type="STRING" id="52838.A0A4S8K891"/>
<reference evidence="1 2" key="1">
    <citation type="journal article" date="2019" name="Nat. Plants">
        <title>Genome sequencing of Musa balbisiana reveals subgenome evolution and function divergence in polyploid bananas.</title>
        <authorList>
            <person name="Yao X."/>
        </authorList>
    </citation>
    <scope>NUCLEOTIDE SEQUENCE [LARGE SCALE GENOMIC DNA]</scope>
    <source>
        <strain evidence="2">cv. DH-PKW</strain>
        <tissue evidence="1">Leaves</tissue>
    </source>
</reference>
<dbReference type="PANTHER" id="PTHR31871">
    <property type="entry name" value="OS02G0137100 PROTEIN"/>
    <property type="match status" value="1"/>
</dbReference>
<protein>
    <submittedName>
        <fullName evidence="1">Uncharacterized protein</fullName>
    </submittedName>
</protein>
<evidence type="ECO:0000313" key="1">
    <source>
        <dbReference type="EMBL" id="THU71196.1"/>
    </source>
</evidence>
<proteinExistence type="predicted"/>
<accession>A0A4S8K891</accession>
<dbReference type="InterPro" id="IPR006476">
    <property type="entry name" value="CHP01589_pln"/>
</dbReference>
<organism evidence="1 2">
    <name type="scientific">Musa balbisiana</name>
    <name type="common">Banana</name>
    <dbReference type="NCBI Taxonomy" id="52838"/>
    <lineage>
        <taxon>Eukaryota</taxon>
        <taxon>Viridiplantae</taxon>
        <taxon>Streptophyta</taxon>
        <taxon>Embryophyta</taxon>
        <taxon>Tracheophyta</taxon>
        <taxon>Spermatophyta</taxon>
        <taxon>Magnoliopsida</taxon>
        <taxon>Liliopsida</taxon>
        <taxon>Zingiberales</taxon>
        <taxon>Musaceae</taxon>
        <taxon>Musa</taxon>
    </lineage>
</organism>